<feature type="region of interest" description="Disordered" evidence="1">
    <location>
        <begin position="86"/>
        <end position="114"/>
    </location>
</feature>
<reference evidence="3 4" key="1">
    <citation type="submission" date="2019-07" db="EMBL/GenBank/DDBJ databases">
        <title>New species of Amycolatopsis and Streptomyces.</title>
        <authorList>
            <person name="Duangmal K."/>
            <person name="Teo W.F.A."/>
            <person name="Lipun K."/>
        </authorList>
    </citation>
    <scope>NUCLEOTIDE SEQUENCE [LARGE SCALE GENOMIC DNA]</scope>
    <source>
        <strain evidence="3 4">JCM 30562</strain>
    </source>
</reference>
<feature type="chain" id="PRO_5021922251" description="Chaplin" evidence="2">
    <location>
        <begin position="26"/>
        <end position="114"/>
    </location>
</feature>
<proteinExistence type="predicted"/>
<evidence type="ECO:0000313" key="3">
    <source>
        <dbReference type="EMBL" id="TVT13865.1"/>
    </source>
</evidence>
<keyword evidence="2" id="KW-0732">Signal</keyword>
<evidence type="ECO:0008006" key="5">
    <source>
        <dbReference type="Google" id="ProtNLM"/>
    </source>
</evidence>
<feature type="signal peptide" evidence="2">
    <location>
        <begin position="1"/>
        <end position="25"/>
    </location>
</feature>
<dbReference type="OrthoDB" id="3627717at2"/>
<evidence type="ECO:0000256" key="2">
    <source>
        <dbReference type="SAM" id="SignalP"/>
    </source>
</evidence>
<evidence type="ECO:0000256" key="1">
    <source>
        <dbReference type="SAM" id="MobiDB-lite"/>
    </source>
</evidence>
<evidence type="ECO:0000313" key="4">
    <source>
        <dbReference type="Proteomes" id="UP000318578"/>
    </source>
</evidence>
<dbReference type="RefSeq" id="WP_144646019.1">
    <property type="nucleotide sequence ID" value="NZ_BNAX01000013.1"/>
</dbReference>
<protein>
    <recommendedName>
        <fullName evidence="5">Chaplin</fullName>
    </recommendedName>
</protein>
<dbReference type="EMBL" id="VJZA01000151">
    <property type="protein sequence ID" value="TVT13865.1"/>
    <property type="molecule type" value="Genomic_DNA"/>
</dbReference>
<dbReference type="AlphaFoldDB" id="A0A557ZPB3"/>
<name>A0A557ZPB3_9PSEU</name>
<sequence length="114" mass="11473">MLKKVGFAAFAIAAGAVLFSGTASASEYGHHYDGDTDQAALANLNNLDLAHNVNVTPGICNDNVNVLGVQVPVQHVANGLNVPVLSPGHNTGAGENPYNCASSGVADGGTSQDN</sequence>
<organism evidence="3 4">
    <name type="scientific">Amycolatopsis acidiphila</name>
    <dbReference type="NCBI Taxonomy" id="715473"/>
    <lineage>
        <taxon>Bacteria</taxon>
        <taxon>Bacillati</taxon>
        <taxon>Actinomycetota</taxon>
        <taxon>Actinomycetes</taxon>
        <taxon>Pseudonocardiales</taxon>
        <taxon>Pseudonocardiaceae</taxon>
        <taxon>Amycolatopsis</taxon>
    </lineage>
</organism>
<gene>
    <name evidence="3" type="ORF">FNH06_38535</name>
</gene>
<dbReference type="Proteomes" id="UP000318578">
    <property type="component" value="Unassembled WGS sequence"/>
</dbReference>
<comment type="caution">
    <text evidence="3">The sequence shown here is derived from an EMBL/GenBank/DDBJ whole genome shotgun (WGS) entry which is preliminary data.</text>
</comment>
<keyword evidence="4" id="KW-1185">Reference proteome</keyword>
<accession>A0A557ZPB3</accession>